<reference evidence="6 7" key="2">
    <citation type="submission" date="2020-06" db="EMBL/GenBank/DDBJ databases">
        <title>Antribacter stalactiti gen. nov., sp. nov., a new member of the family Nacardiaceae isolated from a cave.</title>
        <authorList>
            <person name="Kim I.S."/>
        </authorList>
    </citation>
    <scope>NUCLEOTIDE SEQUENCE [LARGE SCALE GENOMIC DNA]</scope>
    <source>
        <strain evidence="6 7">YC2-7</strain>
    </source>
</reference>
<dbReference type="Gene3D" id="3.20.20.30">
    <property type="entry name" value="Luciferase-like domain"/>
    <property type="match status" value="1"/>
</dbReference>
<keyword evidence="1" id="KW-0285">Flavoprotein</keyword>
<dbReference type="AlphaFoldDB" id="A0A848K7C6"/>
<dbReference type="InterPro" id="IPR019921">
    <property type="entry name" value="Lucif-like_OxRdtase_Rv2161c"/>
</dbReference>
<sequence length="297" mass="31496">MDIGFALPVSGSWATPRNVVEIAKRADELGYSSLWTFQRLLYPSGTGLSSVYASVLDPVTVLGFAAAVTERIRLGTAIVNVPFQPPVLLAKQLATLDVLSEGRLDAGLGLGWAPEEFTAAGAPYERRGARAVEYVACLRALWGPDPVSFDGEFYQVPPSTVLPKPVQQPHPPLLLGGAAPAALARIGRIADGWISSSRADLTTLAEPVTQIKDAAVTAGRDPQSLRFVVRGVLPNVERGGPLTGTLDEVRADLDTIAAQGITETFLELNFDPEIGNPDADPAASMRRAHEVLEALAP</sequence>
<dbReference type="InterPro" id="IPR036661">
    <property type="entry name" value="Luciferase-like_sf"/>
</dbReference>
<keyword evidence="2" id="KW-0288">FMN</keyword>
<dbReference type="Proteomes" id="UP000535543">
    <property type="component" value="Unassembled WGS sequence"/>
</dbReference>
<dbReference type="PANTHER" id="PTHR42847:SF4">
    <property type="entry name" value="ALKANESULFONATE MONOOXYGENASE-RELATED"/>
    <property type="match status" value="1"/>
</dbReference>
<dbReference type="EC" id="1.-.-.-" evidence="6"/>
<protein>
    <submittedName>
        <fullName evidence="6">TIGR03619 family F420-dependent LLM class oxidoreductase</fullName>
        <ecNumber evidence="6">1.-.-.-</ecNumber>
    </submittedName>
</protein>
<organism evidence="6 7">
    <name type="scientific">Antrihabitans stalactiti</name>
    <dbReference type="NCBI Taxonomy" id="2584121"/>
    <lineage>
        <taxon>Bacteria</taxon>
        <taxon>Bacillati</taxon>
        <taxon>Actinomycetota</taxon>
        <taxon>Actinomycetes</taxon>
        <taxon>Mycobacteriales</taxon>
        <taxon>Nocardiaceae</taxon>
        <taxon>Antrihabitans</taxon>
    </lineage>
</organism>
<accession>A0A848K7C6</accession>
<proteinExistence type="predicted"/>
<feature type="domain" description="Luciferase-like" evidence="5">
    <location>
        <begin position="14"/>
        <end position="231"/>
    </location>
</feature>
<keyword evidence="4" id="KW-0503">Monooxygenase</keyword>
<evidence type="ECO:0000256" key="3">
    <source>
        <dbReference type="ARBA" id="ARBA00023002"/>
    </source>
</evidence>
<dbReference type="EMBL" id="VCQU01000002">
    <property type="protein sequence ID" value="NMN94905.1"/>
    <property type="molecule type" value="Genomic_DNA"/>
</dbReference>
<name>A0A848K7C6_9NOCA</name>
<dbReference type="InterPro" id="IPR011251">
    <property type="entry name" value="Luciferase-like_dom"/>
</dbReference>
<dbReference type="InterPro" id="IPR050172">
    <property type="entry name" value="SsuD_RutA_monooxygenase"/>
</dbReference>
<evidence type="ECO:0000256" key="2">
    <source>
        <dbReference type="ARBA" id="ARBA00022643"/>
    </source>
</evidence>
<keyword evidence="7" id="KW-1185">Reference proteome</keyword>
<dbReference type="Pfam" id="PF00296">
    <property type="entry name" value="Bac_luciferase"/>
    <property type="match status" value="1"/>
</dbReference>
<dbReference type="RefSeq" id="WP_169585619.1">
    <property type="nucleotide sequence ID" value="NZ_VCQU01000002.1"/>
</dbReference>
<dbReference type="SUPFAM" id="SSF51679">
    <property type="entry name" value="Bacterial luciferase-like"/>
    <property type="match status" value="1"/>
</dbReference>
<evidence type="ECO:0000256" key="1">
    <source>
        <dbReference type="ARBA" id="ARBA00022630"/>
    </source>
</evidence>
<dbReference type="NCBIfam" id="TIGR03619">
    <property type="entry name" value="F420_Rv2161c"/>
    <property type="match status" value="1"/>
</dbReference>
<dbReference type="GO" id="GO:0008726">
    <property type="term" value="F:alkanesulfonate monooxygenase activity"/>
    <property type="evidence" value="ECO:0007669"/>
    <property type="project" value="TreeGrafter"/>
</dbReference>
<evidence type="ECO:0000313" key="7">
    <source>
        <dbReference type="Proteomes" id="UP000535543"/>
    </source>
</evidence>
<gene>
    <name evidence="6" type="ORF">FGL95_07640</name>
</gene>
<evidence type="ECO:0000313" key="6">
    <source>
        <dbReference type="EMBL" id="NMN94905.1"/>
    </source>
</evidence>
<keyword evidence="3 6" id="KW-0560">Oxidoreductase</keyword>
<reference evidence="6 7" key="1">
    <citation type="submission" date="2019-05" db="EMBL/GenBank/DDBJ databases">
        <authorList>
            <person name="Lee S.D."/>
        </authorList>
    </citation>
    <scope>NUCLEOTIDE SEQUENCE [LARGE SCALE GENOMIC DNA]</scope>
    <source>
        <strain evidence="6 7">YC2-7</strain>
    </source>
</reference>
<evidence type="ECO:0000256" key="4">
    <source>
        <dbReference type="ARBA" id="ARBA00023033"/>
    </source>
</evidence>
<dbReference type="PANTHER" id="PTHR42847">
    <property type="entry name" value="ALKANESULFONATE MONOOXYGENASE"/>
    <property type="match status" value="1"/>
</dbReference>
<dbReference type="GO" id="GO:0046306">
    <property type="term" value="P:alkanesulfonate catabolic process"/>
    <property type="evidence" value="ECO:0007669"/>
    <property type="project" value="TreeGrafter"/>
</dbReference>
<evidence type="ECO:0000259" key="5">
    <source>
        <dbReference type="Pfam" id="PF00296"/>
    </source>
</evidence>
<comment type="caution">
    <text evidence="6">The sequence shown here is derived from an EMBL/GenBank/DDBJ whole genome shotgun (WGS) entry which is preliminary data.</text>
</comment>